<accession>A0A4S2FYQ4</accession>
<proteinExistence type="predicted"/>
<dbReference type="EMBL" id="SRYD01000019">
    <property type="protein sequence ID" value="TGY74603.1"/>
    <property type="molecule type" value="Genomic_DNA"/>
</dbReference>
<reference evidence="1 2" key="1">
    <citation type="submission" date="2019-04" db="EMBL/GenBank/DDBJ databases">
        <title>Microbes associate with the intestines of laboratory mice.</title>
        <authorList>
            <person name="Navarre W."/>
            <person name="Wong E."/>
            <person name="Huang K."/>
            <person name="Tropini C."/>
            <person name="Ng K."/>
            <person name="Yu B."/>
        </authorList>
    </citation>
    <scope>NUCLEOTIDE SEQUENCE [LARGE SCALE GENOMIC DNA]</scope>
    <source>
        <strain evidence="1 2">NM06_A21</strain>
    </source>
</reference>
<gene>
    <name evidence="1" type="ORF">E5333_05980</name>
</gene>
<dbReference type="RefSeq" id="WP_135993059.1">
    <property type="nucleotide sequence ID" value="NZ_SRYD01000019.1"/>
</dbReference>
<protein>
    <submittedName>
        <fullName evidence="1">Sulfide:quinone reductase</fullName>
    </submittedName>
</protein>
<dbReference type="AlphaFoldDB" id="A0A4S2FYQ4"/>
<comment type="caution">
    <text evidence="1">The sequence shown here is derived from an EMBL/GenBank/DDBJ whole genome shotgun (WGS) entry which is preliminary data.</text>
</comment>
<dbReference type="Proteomes" id="UP000306630">
    <property type="component" value="Unassembled WGS sequence"/>
</dbReference>
<organism evidence="1 2">
    <name type="scientific">Muribaculum intestinale</name>
    <dbReference type="NCBI Taxonomy" id="1796646"/>
    <lineage>
        <taxon>Bacteria</taxon>
        <taxon>Pseudomonadati</taxon>
        <taxon>Bacteroidota</taxon>
        <taxon>Bacteroidia</taxon>
        <taxon>Bacteroidales</taxon>
        <taxon>Muribaculaceae</taxon>
        <taxon>Muribaculum</taxon>
    </lineage>
</organism>
<evidence type="ECO:0000313" key="1">
    <source>
        <dbReference type="EMBL" id="TGY74603.1"/>
    </source>
</evidence>
<evidence type="ECO:0000313" key="2">
    <source>
        <dbReference type="Proteomes" id="UP000306630"/>
    </source>
</evidence>
<name>A0A4S2FYQ4_9BACT</name>
<sequence>MNTDIDFMNIAEGDKAFVREFENFVNGKVSSPEKTGRAMTTMHRYLQQQAFKVFMGYMKALAYNYRQGHYDDRNEWASRLAAEAYSHLIDKELIYDPEFAKLKNAADYVRY</sequence>